<feature type="transmembrane region" description="Helical" evidence="1">
    <location>
        <begin position="15"/>
        <end position="36"/>
    </location>
</feature>
<organism evidence="2 3">
    <name type="scientific">Amorphotheca resinae ATCC 22711</name>
    <dbReference type="NCBI Taxonomy" id="857342"/>
    <lineage>
        <taxon>Eukaryota</taxon>
        <taxon>Fungi</taxon>
        <taxon>Dikarya</taxon>
        <taxon>Ascomycota</taxon>
        <taxon>Pezizomycotina</taxon>
        <taxon>Leotiomycetes</taxon>
        <taxon>Helotiales</taxon>
        <taxon>Amorphothecaceae</taxon>
        <taxon>Amorphotheca</taxon>
    </lineage>
</organism>
<evidence type="ECO:0000313" key="3">
    <source>
        <dbReference type="Proteomes" id="UP000241818"/>
    </source>
</evidence>
<keyword evidence="3" id="KW-1185">Reference proteome</keyword>
<dbReference type="GeneID" id="36574703"/>
<sequence>MLLTFTSYGFLPPGITGWGPLLLPMGFVIPAFAKWYRSGEEQEEFRLYLPPSYPLIAFWQRIK</sequence>
<reference evidence="2 3" key="1">
    <citation type="journal article" date="2018" name="New Phytol.">
        <title>Comparative genomics and transcriptomics depict ericoid mycorrhizal fungi as versatile saprotrophs and plant mutualists.</title>
        <authorList>
            <person name="Martino E."/>
            <person name="Morin E."/>
            <person name="Grelet G.A."/>
            <person name="Kuo A."/>
            <person name="Kohler A."/>
            <person name="Daghino S."/>
            <person name="Barry K.W."/>
            <person name="Cichocki N."/>
            <person name="Clum A."/>
            <person name="Dockter R.B."/>
            <person name="Hainaut M."/>
            <person name="Kuo R.C."/>
            <person name="LaButti K."/>
            <person name="Lindahl B.D."/>
            <person name="Lindquist E.A."/>
            <person name="Lipzen A."/>
            <person name="Khouja H.R."/>
            <person name="Magnuson J."/>
            <person name="Murat C."/>
            <person name="Ohm R.A."/>
            <person name="Singer S.W."/>
            <person name="Spatafora J.W."/>
            <person name="Wang M."/>
            <person name="Veneault-Fourrey C."/>
            <person name="Henrissat B."/>
            <person name="Grigoriev I.V."/>
            <person name="Martin F.M."/>
            <person name="Perotto S."/>
        </authorList>
    </citation>
    <scope>NUCLEOTIDE SEQUENCE [LARGE SCALE GENOMIC DNA]</scope>
    <source>
        <strain evidence="2 3">ATCC 22711</strain>
    </source>
</reference>
<evidence type="ECO:0000313" key="2">
    <source>
        <dbReference type="EMBL" id="PSS20658.1"/>
    </source>
</evidence>
<dbReference type="Proteomes" id="UP000241818">
    <property type="component" value="Unassembled WGS sequence"/>
</dbReference>
<protein>
    <submittedName>
        <fullName evidence="2">Uncharacterized protein</fullName>
    </submittedName>
</protein>
<evidence type="ECO:0000256" key="1">
    <source>
        <dbReference type="SAM" id="Phobius"/>
    </source>
</evidence>
<keyword evidence="1" id="KW-0812">Transmembrane</keyword>
<dbReference type="InParanoid" id="A0A2T3B4W0"/>
<keyword evidence="1" id="KW-0472">Membrane</keyword>
<gene>
    <name evidence="2" type="ORF">M430DRAFT_34862</name>
</gene>
<dbReference type="AlphaFoldDB" id="A0A2T3B4W0"/>
<proteinExistence type="predicted"/>
<name>A0A2T3B4W0_AMORE</name>
<accession>A0A2T3B4W0</accession>
<keyword evidence="1" id="KW-1133">Transmembrane helix</keyword>
<dbReference type="RefSeq" id="XP_024721928.1">
    <property type="nucleotide sequence ID" value="XM_024866622.1"/>
</dbReference>
<dbReference type="EMBL" id="KZ679010">
    <property type="protein sequence ID" value="PSS20658.1"/>
    <property type="molecule type" value="Genomic_DNA"/>
</dbReference>